<evidence type="ECO:0000256" key="5">
    <source>
        <dbReference type="ARBA" id="ARBA00023136"/>
    </source>
</evidence>
<dbReference type="PANTHER" id="PTHR43877">
    <property type="entry name" value="AMINOALKYLPHOSPHONATE N-ACETYLTRANSFERASE-RELATED-RELATED"/>
    <property type="match status" value="1"/>
</dbReference>
<evidence type="ECO:0000313" key="9">
    <source>
        <dbReference type="EMBL" id="RII42449.1"/>
    </source>
</evidence>
<dbReference type="InterPro" id="IPR050832">
    <property type="entry name" value="Bact_Acetyltransf"/>
</dbReference>
<evidence type="ECO:0000256" key="7">
    <source>
        <dbReference type="SAM" id="Phobius"/>
    </source>
</evidence>
<reference evidence="9 10" key="1">
    <citation type="submission" date="2018-07" db="EMBL/GenBank/DDBJ databases">
        <title>Arthrobacter sp. nov., isolated from raw cow's milk with high bacterial count.</title>
        <authorList>
            <person name="Hahne J."/>
            <person name="Isele D."/>
            <person name="Lipski A."/>
        </authorList>
    </citation>
    <scope>NUCLEOTIDE SEQUENCE [LARGE SCALE GENOMIC DNA]</scope>
    <source>
        <strain evidence="9 10">JZ R-35</strain>
    </source>
</reference>
<feature type="domain" description="N-acetyltransferase" evidence="8">
    <location>
        <begin position="30"/>
        <end position="202"/>
    </location>
</feature>
<dbReference type="InterPro" id="IPR058533">
    <property type="entry name" value="Cation_efflux_TM"/>
</dbReference>
<dbReference type="InterPro" id="IPR027469">
    <property type="entry name" value="Cation_efflux_TMD_sf"/>
</dbReference>
<comment type="subcellular location">
    <subcellularLocation>
        <location evidence="1">Membrane</location>
        <topology evidence="1">Multi-pass membrane protein</topology>
    </subcellularLocation>
</comment>
<evidence type="ECO:0000256" key="4">
    <source>
        <dbReference type="ARBA" id="ARBA00022989"/>
    </source>
</evidence>
<keyword evidence="10" id="KW-1185">Reference proteome</keyword>
<name>A0A399JE28_9MICC</name>
<proteinExistence type="predicted"/>
<dbReference type="GO" id="GO:0016747">
    <property type="term" value="F:acyltransferase activity, transferring groups other than amino-acyl groups"/>
    <property type="evidence" value="ECO:0007669"/>
    <property type="project" value="InterPro"/>
</dbReference>
<keyword evidence="6" id="KW-0012">Acyltransferase</keyword>
<dbReference type="Proteomes" id="UP000265419">
    <property type="component" value="Unassembled WGS sequence"/>
</dbReference>
<evidence type="ECO:0000256" key="2">
    <source>
        <dbReference type="ARBA" id="ARBA00022679"/>
    </source>
</evidence>
<keyword evidence="3 7" id="KW-0812">Transmembrane</keyword>
<protein>
    <recommendedName>
        <fullName evidence="8">N-acetyltransferase domain-containing protein</fullName>
    </recommendedName>
</protein>
<gene>
    <name evidence="9" type="ORF">DWB68_06780</name>
</gene>
<accession>A0A399JE28</accession>
<dbReference type="Gene3D" id="3.40.630.30">
    <property type="match status" value="1"/>
</dbReference>
<organism evidence="9 10">
    <name type="scientific">Galactobacter valiniphilus</name>
    <dbReference type="NCBI Taxonomy" id="2676122"/>
    <lineage>
        <taxon>Bacteria</taxon>
        <taxon>Bacillati</taxon>
        <taxon>Actinomycetota</taxon>
        <taxon>Actinomycetes</taxon>
        <taxon>Micrococcales</taxon>
        <taxon>Micrococcaceae</taxon>
        <taxon>Galactobacter</taxon>
    </lineage>
</organism>
<feature type="transmembrane region" description="Helical" evidence="7">
    <location>
        <begin position="15"/>
        <end position="34"/>
    </location>
</feature>
<dbReference type="SUPFAM" id="SSF161111">
    <property type="entry name" value="Cation efflux protein transmembrane domain-like"/>
    <property type="match status" value="1"/>
</dbReference>
<dbReference type="PROSITE" id="PS51186">
    <property type="entry name" value="GNAT"/>
    <property type="match status" value="1"/>
</dbReference>
<dbReference type="GO" id="GO:0008324">
    <property type="term" value="F:monoatomic cation transmembrane transporter activity"/>
    <property type="evidence" value="ECO:0007669"/>
    <property type="project" value="InterPro"/>
</dbReference>
<evidence type="ECO:0000256" key="1">
    <source>
        <dbReference type="ARBA" id="ARBA00004141"/>
    </source>
</evidence>
<evidence type="ECO:0000256" key="3">
    <source>
        <dbReference type="ARBA" id="ARBA00022692"/>
    </source>
</evidence>
<dbReference type="PANTHER" id="PTHR43877:SF5">
    <property type="entry name" value="BLL8307 PROTEIN"/>
    <property type="match status" value="1"/>
</dbReference>
<evidence type="ECO:0000313" key="10">
    <source>
        <dbReference type="Proteomes" id="UP000265419"/>
    </source>
</evidence>
<dbReference type="SUPFAM" id="SSF55729">
    <property type="entry name" value="Acyl-CoA N-acyltransferases (Nat)"/>
    <property type="match status" value="1"/>
</dbReference>
<dbReference type="InterPro" id="IPR016181">
    <property type="entry name" value="Acyl_CoA_acyltransferase"/>
</dbReference>
<comment type="caution">
    <text evidence="9">The sequence shown here is derived from an EMBL/GenBank/DDBJ whole genome shotgun (WGS) entry which is preliminary data.</text>
</comment>
<keyword evidence="2" id="KW-0808">Transferase</keyword>
<keyword evidence="5 7" id="KW-0472">Membrane</keyword>
<dbReference type="AlphaFoldDB" id="A0A399JE28"/>
<dbReference type="EMBL" id="QQXK01000011">
    <property type="protein sequence ID" value="RII42449.1"/>
    <property type="molecule type" value="Genomic_DNA"/>
</dbReference>
<evidence type="ECO:0000259" key="8">
    <source>
        <dbReference type="PROSITE" id="PS51186"/>
    </source>
</evidence>
<dbReference type="GO" id="GO:0016020">
    <property type="term" value="C:membrane"/>
    <property type="evidence" value="ECO:0007669"/>
    <property type="project" value="UniProtKB-SubCell"/>
</dbReference>
<sequence>MRRLFEPPEVSAGELLIFGIIGLVSNIIAITILASSSSSNFNMRAAFLEVLNDALGSLGVISVPTIIATSPAEGVHALDPEALAHPSITFWTARDPQSGELLGIGALKQHHATMGELKSMRTSGWAHGRGVAGAVLAAILAECRTRSIRDVKRESGTEDYFAPARVLYVKQGFRACGPFADCTEDLNSPYFEFAVWARLTPGLPAARPGPVRLLVQQARELAGVRQLWMVPRARQ</sequence>
<evidence type="ECO:0000256" key="6">
    <source>
        <dbReference type="ARBA" id="ARBA00023315"/>
    </source>
</evidence>
<dbReference type="Pfam" id="PF01545">
    <property type="entry name" value="Cation_efflux"/>
    <property type="match status" value="1"/>
</dbReference>
<dbReference type="InterPro" id="IPR000182">
    <property type="entry name" value="GNAT_dom"/>
</dbReference>
<keyword evidence="4 7" id="KW-1133">Transmembrane helix</keyword>